<name>A0A103YC22_CYNCS</name>
<evidence type="ECO:0000313" key="1">
    <source>
        <dbReference type="EMBL" id="KVI06312.1"/>
    </source>
</evidence>
<sequence length="87" mass="9996">MESCDEWRNCLVVAIKSEDTVLGPIPLNRESSIFISSTDKSRRYSKHNFPLFSNRQFNIFFIQEAFVGANPPHLIAFSMHFESAART</sequence>
<comment type="caution">
    <text evidence="1">The sequence shown here is derived from an EMBL/GenBank/DDBJ whole genome shotgun (WGS) entry which is preliminary data.</text>
</comment>
<dbReference type="Gramene" id="KVI06312">
    <property type="protein sequence ID" value="KVI06312"/>
    <property type="gene ID" value="Ccrd_015339"/>
</dbReference>
<dbReference type="Proteomes" id="UP000243975">
    <property type="component" value="Unassembled WGS sequence"/>
</dbReference>
<reference evidence="1 2" key="1">
    <citation type="journal article" date="2016" name="Sci. Rep.">
        <title>The genome sequence of the outbreeding globe artichoke constructed de novo incorporating a phase-aware low-pass sequencing strategy of F1 progeny.</title>
        <authorList>
            <person name="Scaglione D."/>
            <person name="Reyes-Chin-Wo S."/>
            <person name="Acquadro A."/>
            <person name="Froenicke L."/>
            <person name="Portis E."/>
            <person name="Beitel C."/>
            <person name="Tirone M."/>
            <person name="Mauro R."/>
            <person name="Lo Monaco A."/>
            <person name="Mauromicale G."/>
            <person name="Faccioli P."/>
            <person name="Cattivelli L."/>
            <person name="Rieseberg L."/>
            <person name="Michelmore R."/>
            <person name="Lanteri S."/>
        </authorList>
    </citation>
    <scope>NUCLEOTIDE SEQUENCE [LARGE SCALE GENOMIC DNA]</scope>
    <source>
        <strain evidence="1">2C</strain>
    </source>
</reference>
<gene>
    <name evidence="1" type="ORF">Ccrd_015339</name>
</gene>
<dbReference type="EMBL" id="LEKV01001838">
    <property type="protein sequence ID" value="KVI06312.1"/>
    <property type="molecule type" value="Genomic_DNA"/>
</dbReference>
<dbReference type="AlphaFoldDB" id="A0A103YC22"/>
<organism evidence="1 2">
    <name type="scientific">Cynara cardunculus var. scolymus</name>
    <name type="common">Globe artichoke</name>
    <name type="synonym">Cynara scolymus</name>
    <dbReference type="NCBI Taxonomy" id="59895"/>
    <lineage>
        <taxon>Eukaryota</taxon>
        <taxon>Viridiplantae</taxon>
        <taxon>Streptophyta</taxon>
        <taxon>Embryophyta</taxon>
        <taxon>Tracheophyta</taxon>
        <taxon>Spermatophyta</taxon>
        <taxon>Magnoliopsida</taxon>
        <taxon>eudicotyledons</taxon>
        <taxon>Gunneridae</taxon>
        <taxon>Pentapetalae</taxon>
        <taxon>asterids</taxon>
        <taxon>campanulids</taxon>
        <taxon>Asterales</taxon>
        <taxon>Asteraceae</taxon>
        <taxon>Carduoideae</taxon>
        <taxon>Cardueae</taxon>
        <taxon>Carduinae</taxon>
        <taxon>Cynara</taxon>
    </lineage>
</organism>
<keyword evidence="2" id="KW-1185">Reference proteome</keyword>
<evidence type="ECO:0000313" key="2">
    <source>
        <dbReference type="Proteomes" id="UP000243975"/>
    </source>
</evidence>
<protein>
    <submittedName>
        <fullName evidence="1">Uncharacterized protein</fullName>
    </submittedName>
</protein>
<proteinExistence type="predicted"/>
<accession>A0A103YC22</accession>